<protein>
    <submittedName>
        <fullName evidence="1">Phage Holliday junction resolvase</fullName>
    </submittedName>
</protein>
<dbReference type="GO" id="GO:0006310">
    <property type="term" value="P:DNA recombination"/>
    <property type="evidence" value="ECO:0007669"/>
    <property type="project" value="InterPro"/>
</dbReference>
<dbReference type="RefSeq" id="WP_273000703.1">
    <property type="nucleotide sequence ID" value="NZ_PEBV01000050.1"/>
</dbReference>
<dbReference type="InterPro" id="IPR008822">
    <property type="entry name" value="Endonuclease_RusA-like"/>
</dbReference>
<dbReference type="GO" id="GO:0000287">
    <property type="term" value="F:magnesium ion binding"/>
    <property type="evidence" value="ECO:0007669"/>
    <property type="project" value="InterPro"/>
</dbReference>
<dbReference type="Gene3D" id="3.30.1330.70">
    <property type="entry name" value="Holliday junction resolvase RusA"/>
    <property type="match status" value="1"/>
</dbReference>
<accession>A0A2T5G4P3</accession>
<dbReference type="EMBL" id="PEBV01000050">
    <property type="protein sequence ID" value="PTQ51161.1"/>
    <property type="molecule type" value="Genomic_DNA"/>
</dbReference>
<dbReference type="AlphaFoldDB" id="A0A2T5G4P3"/>
<reference evidence="1 2" key="1">
    <citation type="submission" date="2017-08" db="EMBL/GenBank/DDBJ databases">
        <title>Burning lignite coal seam in the remote Altai Mountains harbors a hydrogen-driven thermophilic microbial community.</title>
        <authorList>
            <person name="Kadnikov V.V."/>
            <person name="Mardanov A.V."/>
            <person name="Ivasenko D."/>
            <person name="Beletsky A.V."/>
            <person name="Karnachuk O.V."/>
            <person name="Ravin N.V."/>
        </authorList>
    </citation>
    <scope>NUCLEOTIDE SEQUENCE [LARGE SCALE GENOMIC DNA]</scope>
    <source>
        <strain evidence="1">AL33</strain>
    </source>
</reference>
<name>A0A2T5G4P3_HYDSH</name>
<dbReference type="InterPro" id="IPR036614">
    <property type="entry name" value="RusA-like_sf"/>
</dbReference>
<gene>
    <name evidence="1" type="ORF">HSCHL_1453</name>
</gene>
<evidence type="ECO:0000313" key="2">
    <source>
        <dbReference type="Proteomes" id="UP000244180"/>
    </source>
</evidence>
<proteinExistence type="predicted"/>
<dbReference type="Proteomes" id="UP000244180">
    <property type="component" value="Unassembled WGS sequence"/>
</dbReference>
<sequence length="132" mass="14918">MKTFAGTIRFFVEGVPVPKARPRVVRRPNGSAYAYTPKRTREWEELIAWVARQKIEKPFEGPVRMELTFFLPRPKNGKSPFPVHRFDADNLGKSAIDALNGVAVVDDGQIVELIIRKRYGDPAGVKIEIEAL</sequence>
<evidence type="ECO:0000313" key="1">
    <source>
        <dbReference type="EMBL" id="PTQ51161.1"/>
    </source>
</evidence>
<dbReference type="Pfam" id="PF05866">
    <property type="entry name" value="RusA"/>
    <property type="match status" value="1"/>
</dbReference>
<dbReference type="GO" id="GO:0006281">
    <property type="term" value="P:DNA repair"/>
    <property type="evidence" value="ECO:0007669"/>
    <property type="project" value="InterPro"/>
</dbReference>
<dbReference type="SUPFAM" id="SSF103084">
    <property type="entry name" value="Holliday junction resolvase RusA"/>
    <property type="match status" value="1"/>
</dbReference>
<comment type="caution">
    <text evidence="1">The sequence shown here is derived from an EMBL/GenBank/DDBJ whole genome shotgun (WGS) entry which is preliminary data.</text>
</comment>
<organism evidence="1 2">
    <name type="scientific">Hydrogenibacillus schlegelii</name>
    <name type="common">Bacillus schlegelii</name>
    <dbReference type="NCBI Taxonomy" id="1484"/>
    <lineage>
        <taxon>Bacteria</taxon>
        <taxon>Bacillati</taxon>
        <taxon>Bacillota</taxon>
        <taxon>Bacilli</taxon>
        <taxon>Bacillales</taxon>
        <taxon>Bacillales Family X. Incertae Sedis</taxon>
        <taxon>Hydrogenibacillus</taxon>
    </lineage>
</organism>